<dbReference type="PANTHER" id="PTHR13437">
    <property type="entry name" value="NUCLEOPORIN P58/P45 NUCLEOPORIN-LIKE PROTEIN 1"/>
    <property type="match status" value="1"/>
</dbReference>
<dbReference type="GeneID" id="64690884"/>
<feature type="compositionally biased region" description="Low complexity" evidence="8">
    <location>
        <begin position="76"/>
        <end position="88"/>
    </location>
</feature>
<dbReference type="PANTHER" id="PTHR13437:SF2">
    <property type="entry name" value="NUCLEOPORIN P58_P45"/>
    <property type="match status" value="1"/>
</dbReference>
<keyword evidence="7" id="KW-0539">Nucleus</keyword>
<sequence length="477" mass="50939">MSFGGGSNVFGTSNTGTSIFGQSNAPKPTTSLFGNTQPSSGAGTTTTGFGGFGAQPQTQTQQPAQGSSVFGGGAFGQTQQQQPSGSTSIFGQPAQQQQQQQQQQPTTSLFGQPQQQPSGTSLFANPSTTNATGQQTGGAFGSTQPQQSTSLFGSTQPQQSTSFFGSTQPQQSTSLFGATQPQQSTSLFGTVQPQQQTSNLFGNTQQQPGGLFGSTNTQQPAPAGGLGVSTAGTSIFGQQRQSSMMSTTPISGPAPFSKSTKFNDLPDDIKRTFETIDSHIQGRIQISNELKQRKMGEEAIKGQELIRELHKELLGVSSVIQLDSLFAKDLKVKTEQAVQDTIVATNIIEGFKNPHQSAAYLKNHASFPLEFFTRVTQEMQERLQWFKNTIEQIERKLSASASQSQNTPQAISSTLQTQHAIFVSLAARTAAVDAEVQKVKALYTQLWRAKTGSMRDPFNELDRGSGGEFGMESLQVK</sequence>
<evidence type="ECO:0000256" key="5">
    <source>
        <dbReference type="ARBA" id="ARBA00023010"/>
    </source>
</evidence>
<dbReference type="OrthoDB" id="2538017at2759"/>
<evidence type="ECO:0000256" key="6">
    <source>
        <dbReference type="ARBA" id="ARBA00023132"/>
    </source>
</evidence>
<evidence type="ECO:0000256" key="1">
    <source>
        <dbReference type="ARBA" id="ARBA00004567"/>
    </source>
</evidence>
<feature type="compositionally biased region" description="Polar residues" evidence="8">
    <location>
        <begin position="230"/>
        <end position="250"/>
    </location>
</feature>
<dbReference type="InterPro" id="IPR025574">
    <property type="entry name" value="Nucleoporin_FG_rpt"/>
</dbReference>
<organism evidence="9 10">
    <name type="scientific">Suillus discolor</name>
    <dbReference type="NCBI Taxonomy" id="1912936"/>
    <lineage>
        <taxon>Eukaryota</taxon>
        <taxon>Fungi</taxon>
        <taxon>Dikarya</taxon>
        <taxon>Basidiomycota</taxon>
        <taxon>Agaricomycotina</taxon>
        <taxon>Agaricomycetes</taxon>
        <taxon>Agaricomycetidae</taxon>
        <taxon>Boletales</taxon>
        <taxon>Suillineae</taxon>
        <taxon>Suillaceae</taxon>
        <taxon>Suillus</taxon>
    </lineage>
</organism>
<feature type="compositionally biased region" description="Polar residues" evidence="8">
    <location>
        <begin position="9"/>
        <end position="35"/>
    </location>
</feature>
<feature type="compositionally biased region" description="Low complexity" evidence="8">
    <location>
        <begin position="54"/>
        <end position="67"/>
    </location>
</feature>
<name>A0A9P7F4R0_9AGAM</name>
<protein>
    <recommendedName>
        <fullName evidence="11">Nucleoporin nup45</fullName>
    </recommendedName>
</protein>
<comment type="caution">
    <text evidence="9">The sequence shown here is derived from an EMBL/GenBank/DDBJ whole genome shotgun (WGS) entry which is preliminary data.</text>
</comment>
<feature type="compositionally biased region" description="Polar residues" evidence="8">
    <location>
        <begin position="145"/>
        <end position="179"/>
    </location>
</feature>
<evidence type="ECO:0008006" key="11">
    <source>
        <dbReference type="Google" id="ProtNLM"/>
    </source>
</evidence>
<keyword evidence="6" id="KW-0906">Nuclear pore complex</keyword>
<dbReference type="GO" id="GO:0008139">
    <property type="term" value="F:nuclear localization sequence binding"/>
    <property type="evidence" value="ECO:0007669"/>
    <property type="project" value="InterPro"/>
</dbReference>
<evidence type="ECO:0000256" key="4">
    <source>
        <dbReference type="ARBA" id="ARBA00022927"/>
    </source>
</evidence>
<gene>
    <name evidence="9" type="ORF">F5147DRAFT_212002</name>
</gene>
<evidence type="ECO:0000256" key="8">
    <source>
        <dbReference type="SAM" id="MobiDB-lite"/>
    </source>
</evidence>
<dbReference type="GO" id="GO:0005643">
    <property type="term" value="C:nuclear pore"/>
    <property type="evidence" value="ECO:0007669"/>
    <property type="project" value="UniProtKB-SubCell"/>
</dbReference>
<evidence type="ECO:0000256" key="7">
    <source>
        <dbReference type="ARBA" id="ARBA00023242"/>
    </source>
</evidence>
<dbReference type="GO" id="GO:0015031">
    <property type="term" value="P:protein transport"/>
    <property type="evidence" value="ECO:0007669"/>
    <property type="project" value="UniProtKB-KW"/>
</dbReference>
<feature type="region of interest" description="Disordered" evidence="8">
    <location>
        <begin position="1"/>
        <end position="179"/>
    </location>
</feature>
<dbReference type="GO" id="GO:0051028">
    <property type="term" value="P:mRNA transport"/>
    <property type="evidence" value="ECO:0007669"/>
    <property type="project" value="UniProtKB-KW"/>
</dbReference>
<evidence type="ECO:0000256" key="3">
    <source>
        <dbReference type="ARBA" id="ARBA00022816"/>
    </source>
</evidence>
<feature type="compositionally biased region" description="Polar residues" evidence="8">
    <location>
        <begin position="105"/>
        <end position="126"/>
    </location>
</feature>
<keyword evidence="10" id="KW-1185">Reference proteome</keyword>
<dbReference type="InterPro" id="IPR024882">
    <property type="entry name" value="NUP58/p45/49"/>
</dbReference>
<comment type="subcellular location">
    <subcellularLocation>
        <location evidence="1">Nucleus</location>
        <location evidence="1">Nuclear pore complex</location>
    </subcellularLocation>
</comment>
<proteinExistence type="predicted"/>
<keyword evidence="2" id="KW-0813">Transport</keyword>
<dbReference type="GO" id="GO:0017056">
    <property type="term" value="F:structural constituent of nuclear pore"/>
    <property type="evidence" value="ECO:0007669"/>
    <property type="project" value="InterPro"/>
</dbReference>
<dbReference type="Pfam" id="PF13634">
    <property type="entry name" value="Nucleoporin_FG"/>
    <property type="match status" value="2"/>
</dbReference>
<evidence type="ECO:0000313" key="10">
    <source>
        <dbReference type="Proteomes" id="UP000823399"/>
    </source>
</evidence>
<keyword evidence="4" id="KW-0653">Protein transport</keyword>
<dbReference type="RefSeq" id="XP_041292131.1">
    <property type="nucleotide sequence ID" value="XM_041428625.1"/>
</dbReference>
<feature type="compositionally biased region" description="Low complexity" evidence="8">
    <location>
        <begin position="36"/>
        <end position="47"/>
    </location>
</feature>
<feature type="compositionally biased region" description="Polar residues" evidence="8">
    <location>
        <begin position="199"/>
        <end position="220"/>
    </location>
</feature>
<evidence type="ECO:0000256" key="2">
    <source>
        <dbReference type="ARBA" id="ARBA00022448"/>
    </source>
</evidence>
<dbReference type="AlphaFoldDB" id="A0A9P7F4R0"/>
<feature type="region of interest" description="Disordered" evidence="8">
    <location>
        <begin position="199"/>
        <end position="263"/>
    </location>
</feature>
<keyword evidence="5" id="KW-0811">Translocation</keyword>
<feature type="compositionally biased region" description="Low complexity" evidence="8">
    <location>
        <begin position="95"/>
        <end position="104"/>
    </location>
</feature>
<keyword evidence="3" id="KW-0509">mRNA transport</keyword>
<evidence type="ECO:0000313" key="9">
    <source>
        <dbReference type="EMBL" id="KAG2107253.1"/>
    </source>
</evidence>
<reference evidence="9" key="1">
    <citation type="journal article" date="2020" name="New Phytol.">
        <title>Comparative genomics reveals dynamic genome evolution in host specialist ectomycorrhizal fungi.</title>
        <authorList>
            <person name="Lofgren L.A."/>
            <person name="Nguyen N.H."/>
            <person name="Vilgalys R."/>
            <person name="Ruytinx J."/>
            <person name="Liao H.L."/>
            <person name="Branco S."/>
            <person name="Kuo A."/>
            <person name="LaButti K."/>
            <person name="Lipzen A."/>
            <person name="Andreopoulos W."/>
            <person name="Pangilinan J."/>
            <person name="Riley R."/>
            <person name="Hundley H."/>
            <person name="Na H."/>
            <person name="Barry K."/>
            <person name="Grigoriev I.V."/>
            <person name="Stajich J.E."/>
            <person name="Kennedy P.G."/>
        </authorList>
    </citation>
    <scope>NUCLEOTIDE SEQUENCE</scope>
    <source>
        <strain evidence="9">FC423</strain>
    </source>
</reference>
<dbReference type="Gene3D" id="6.10.140.1350">
    <property type="match status" value="1"/>
</dbReference>
<dbReference type="EMBL" id="JABBWM010000032">
    <property type="protein sequence ID" value="KAG2107253.1"/>
    <property type="molecule type" value="Genomic_DNA"/>
</dbReference>
<accession>A0A9P7F4R0</accession>
<dbReference type="Proteomes" id="UP000823399">
    <property type="component" value="Unassembled WGS sequence"/>
</dbReference>